<keyword evidence="1" id="KW-1133">Transmembrane helix</keyword>
<comment type="caution">
    <text evidence="2">The sequence shown here is derived from an EMBL/GenBank/DDBJ whole genome shotgun (WGS) entry which is preliminary data.</text>
</comment>
<gene>
    <name evidence="2" type="ORF">QFW80_10990</name>
</gene>
<sequence>MIPILQIALAVAYALLAHGASSGDDARLAFAALLVLVAMVLAAPLLRGRPWAFALAALSTAGAWALYRQGLATLPLLLVPVVFVALVAWVFARSLVAGRVPLITRIVSGLDGEPPDRLPADVAAYARGLTAIWAGLLVLMAVANLVLALLASPGGLLAQAGIAPPWPITHEQWSWVANLLGYGVVGGFFVLEFQWRRHRFPERNPGFFGFLRRLGGLGPAFWRDVLR</sequence>
<organism evidence="2 3">
    <name type="scientific">Luteimonas rhizosphaericola</name>
    <dbReference type="NCBI Taxonomy" id="3042024"/>
    <lineage>
        <taxon>Bacteria</taxon>
        <taxon>Pseudomonadati</taxon>
        <taxon>Pseudomonadota</taxon>
        <taxon>Gammaproteobacteria</taxon>
        <taxon>Lysobacterales</taxon>
        <taxon>Lysobacteraceae</taxon>
        <taxon>Luteimonas</taxon>
    </lineage>
</organism>
<keyword evidence="1" id="KW-0812">Transmembrane</keyword>
<proteinExistence type="predicted"/>
<keyword evidence="3" id="KW-1185">Reference proteome</keyword>
<feature type="transmembrane region" description="Helical" evidence="1">
    <location>
        <begin position="73"/>
        <end position="92"/>
    </location>
</feature>
<feature type="transmembrane region" description="Helical" evidence="1">
    <location>
        <begin position="29"/>
        <end position="46"/>
    </location>
</feature>
<dbReference type="Proteomes" id="UP001156831">
    <property type="component" value="Unassembled WGS sequence"/>
</dbReference>
<name>A0ABT6JK45_9GAMM</name>
<feature type="transmembrane region" description="Helical" evidence="1">
    <location>
        <begin position="131"/>
        <end position="152"/>
    </location>
</feature>
<evidence type="ECO:0000313" key="2">
    <source>
        <dbReference type="EMBL" id="MDH5831041.1"/>
    </source>
</evidence>
<reference evidence="2 3" key="1">
    <citation type="submission" date="2023-04" db="EMBL/GenBank/DDBJ databases">
        <title>Luteimonas sp. M1R5S18.</title>
        <authorList>
            <person name="Sun J.-Q."/>
        </authorList>
    </citation>
    <scope>NUCLEOTIDE SEQUENCE [LARGE SCALE GENOMIC DNA]</scope>
    <source>
        <strain evidence="2 3">M1R5S18</strain>
    </source>
</reference>
<dbReference type="EMBL" id="JARXRN010000025">
    <property type="protein sequence ID" value="MDH5831041.1"/>
    <property type="molecule type" value="Genomic_DNA"/>
</dbReference>
<evidence type="ECO:0000313" key="3">
    <source>
        <dbReference type="Proteomes" id="UP001156831"/>
    </source>
</evidence>
<protein>
    <submittedName>
        <fullName evidence="2">Ketosynthase</fullName>
    </submittedName>
</protein>
<accession>A0ABT6JK45</accession>
<dbReference type="RefSeq" id="WP_280601990.1">
    <property type="nucleotide sequence ID" value="NZ_JARXRN010000025.1"/>
</dbReference>
<keyword evidence="1" id="KW-0472">Membrane</keyword>
<evidence type="ECO:0000256" key="1">
    <source>
        <dbReference type="SAM" id="Phobius"/>
    </source>
</evidence>
<feature type="transmembrane region" description="Helical" evidence="1">
    <location>
        <begin position="172"/>
        <end position="191"/>
    </location>
</feature>